<dbReference type="Pfam" id="PF13508">
    <property type="entry name" value="Acetyltransf_7"/>
    <property type="match status" value="1"/>
</dbReference>
<accession>A0ABQ1ZCZ8</accession>
<dbReference type="InterPro" id="IPR000182">
    <property type="entry name" value="GNAT_dom"/>
</dbReference>
<dbReference type="PROSITE" id="PS51186">
    <property type="entry name" value="GNAT"/>
    <property type="match status" value="1"/>
</dbReference>
<reference evidence="3" key="1">
    <citation type="journal article" date="2019" name="Int. J. Syst. Evol. Microbiol.">
        <title>The Global Catalogue of Microorganisms (GCM) 10K type strain sequencing project: providing services to taxonomists for standard genome sequencing and annotation.</title>
        <authorList>
            <consortium name="The Broad Institute Genomics Platform"/>
            <consortium name="The Broad Institute Genome Sequencing Center for Infectious Disease"/>
            <person name="Wu L."/>
            <person name="Ma J."/>
        </authorList>
    </citation>
    <scope>NUCLEOTIDE SEQUENCE [LARGE SCALE GENOMIC DNA]</scope>
    <source>
        <strain evidence="3">CGMCC 1.12770</strain>
    </source>
</reference>
<name>A0ABQ1ZCZ8_9BACL</name>
<keyword evidence="3" id="KW-1185">Reference proteome</keyword>
<dbReference type="CDD" id="cd04301">
    <property type="entry name" value="NAT_SF"/>
    <property type="match status" value="1"/>
</dbReference>
<dbReference type="InterPro" id="IPR016181">
    <property type="entry name" value="Acyl_CoA_acyltransferase"/>
</dbReference>
<feature type="domain" description="N-acetyltransferase" evidence="1">
    <location>
        <begin position="70"/>
        <end position="227"/>
    </location>
</feature>
<gene>
    <name evidence="2" type="ORF">GCM10008014_24320</name>
</gene>
<protein>
    <recommendedName>
        <fullName evidence="1">N-acetyltransferase domain-containing protein</fullName>
    </recommendedName>
</protein>
<dbReference type="SUPFAM" id="SSF55729">
    <property type="entry name" value="Acyl-CoA N-acyltransferases (Nat)"/>
    <property type="match status" value="1"/>
</dbReference>
<organism evidence="2 3">
    <name type="scientific">Paenibacillus silvae</name>
    <dbReference type="NCBI Taxonomy" id="1325358"/>
    <lineage>
        <taxon>Bacteria</taxon>
        <taxon>Bacillati</taxon>
        <taxon>Bacillota</taxon>
        <taxon>Bacilli</taxon>
        <taxon>Bacillales</taxon>
        <taxon>Paenibacillaceae</taxon>
        <taxon>Paenibacillus</taxon>
    </lineage>
</organism>
<dbReference type="Proteomes" id="UP000652153">
    <property type="component" value="Unassembled WGS sequence"/>
</dbReference>
<evidence type="ECO:0000313" key="3">
    <source>
        <dbReference type="Proteomes" id="UP000652153"/>
    </source>
</evidence>
<sequence length="231" mass="27337">MFIEFESFENGVMQIEVLPQVTLETYGRLFEFPEIKLDEYTPIYHSIKLVYPLDLIELEYSLTEEVENQIKAKYYVEDNQIIIASLDITEFPDDWKKEMETSCFNWLDVLDGDHAIIGARADQIVDEDVYDEHFDFGSLYYIQRLDVHPNFRGEEIGRKLINHTFKYLLRNAQGIVFLIAKPMQSKLSESQLDFNSSSRLSRYYNRCGFKRVTKERSKSILMEVQVHKMKI</sequence>
<evidence type="ECO:0000313" key="2">
    <source>
        <dbReference type="EMBL" id="GGH55046.1"/>
    </source>
</evidence>
<proteinExistence type="predicted"/>
<evidence type="ECO:0000259" key="1">
    <source>
        <dbReference type="PROSITE" id="PS51186"/>
    </source>
</evidence>
<dbReference type="Gene3D" id="3.40.630.30">
    <property type="match status" value="1"/>
</dbReference>
<dbReference type="EMBL" id="BMFU01000003">
    <property type="protein sequence ID" value="GGH55046.1"/>
    <property type="molecule type" value="Genomic_DNA"/>
</dbReference>
<dbReference type="RefSeq" id="WP_188592571.1">
    <property type="nucleotide sequence ID" value="NZ_BMFU01000003.1"/>
</dbReference>
<comment type="caution">
    <text evidence="2">The sequence shown here is derived from an EMBL/GenBank/DDBJ whole genome shotgun (WGS) entry which is preliminary data.</text>
</comment>